<sequence>MDETEPLHWKGCYNRKLHIKDLK</sequence>
<organism evidence="1">
    <name type="scientific">Arundo donax</name>
    <name type="common">Giant reed</name>
    <name type="synonym">Donax arundinaceus</name>
    <dbReference type="NCBI Taxonomy" id="35708"/>
    <lineage>
        <taxon>Eukaryota</taxon>
        <taxon>Viridiplantae</taxon>
        <taxon>Streptophyta</taxon>
        <taxon>Embryophyta</taxon>
        <taxon>Tracheophyta</taxon>
        <taxon>Spermatophyta</taxon>
        <taxon>Magnoliopsida</taxon>
        <taxon>Liliopsida</taxon>
        <taxon>Poales</taxon>
        <taxon>Poaceae</taxon>
        <taxon>PACMAD clade</taxon>
        <taxon>Arundinoideae</taxon>
        <taxon>Arundineae</taxon>
        <taxon>Arundo</taxon>
    </lineage>
</organism>
<name>A0A0A9CKZ5_ARUDO</name>
<dbReference type="AlphaFoldDB" id="A0A0A9CKZ5"/>
<reference evidence="1" key="2">
    <citation type="journal article" date="2015" name="Data Brief">
        <title>Shoot transcriptome of the giant reed, Arundo donax.</title>
        <authorList>
            <person name="Barrero R.A."/>
            <person name="Guerrero F.D."/>
            <person name="Moolhuijzen P."/>
            <person name="Goolsby J.A."/>
            <person name="Tidwell J."/>
            <person name="Bellgard S.E."/>
            <person name="Bellgard M.I."/>
        </authorList>
    </citation>
    <scope>NUCLEOTIDE SEQUENCE</scope>
    <source>
        <tissue evidence="1">Shoot tissue taken approximately 20 cm above the soil surface</tissue>
    </source>
</reference>
<evidence type="ECO:0000313" key="1">
    <source>
        <dbReference type="EMBL" id="JAD72177.1"/>
    </source>
</evidence>
<protein>
    <submittedName>
        <fullName evidence="1">Uncharacterized protein</fullName>
    </submittedName>
</protein>
<accession>A0A0A9CKZ5</accession>
<reference evidence="1" key="1">
    <citation type="submission" date="2014-09" db="EMBL/GenBank/DDBJ databases">
        <authorList>
            <person name="Magalhaes I.L.F."/>
            <person name="Oliveira U."/>
            <person name="Santos F.R."/>
            <person name="Vidigal T.H.D.A."/>
            <person name="Brescovit A.D."/>
            <person name="Santos A.J."/>
        </authorList>
    </citation>
    <scope>NUCLEOTIDE SEQUENCE</scope>
    <source>
        <tissue evidence="1">Shoot tissue taken approximately 20 cm above the soil surface</tissue>
    </source>
</reference>
<dbReference type="EMBL" id="GBRH01225718">
    <property type="protein sequence ID" value="JAD72177.1"/>
    <property type="molecule type" value="Transcribed_RNA"/>
</dbReference>
<proteinExistence type="predicted"/>